<dbReference type="AlphaFoldDB" id="A0A7C5L7G6"/>
<accession>A0A7C5L7G6</accession>
<dbReference type="Gene3D" id="3.40.50.300">
    <property type="entry name" value="P-loop containing nucleotide triphosphate hydrolases"/>
    <property type="match status" value="1"/>
</dbReference>
<dbReference type="CDD" id="cd03235">
    <property type="entry name" value="ABC_Metallic_Cations"/>
    <property type="match status" value="1"/>
</dbReference>
<dbReference type="SMART" id="SM00382">
    <property type="entry name" value="AAA"/>
    <property type="match status" value="1"/>
</dbReference>
<organism evidence="6">
    <name type="scientific">Aquifex aeolicus</name>
    <dbReference type="NCBI Taxonomy" id="63363"/>
    <lineage>
        <taxon>Bacteria</taxon>
        <taxon>Pseudomonadati</taxon>
        <taxon>Aquificota</taxon>
        <taxon>Aquificia</taxon>
        <taxon>Aquificales</taxon>
        <taxon>Aquificaceae</taxon>
        <taxon>Aquifex</taxon>
    </lineage>
</organism>
<dbReference type="GO" id="GO:0005524">
    <property type="term" value="F:ATP binding"/>
    <property type="evidence" value="ECO:0007669"/>
    <property type="project" value="UniProtKB-KW"/>
</dbReference>
<dbReference type="Pfam" id="PF00005">
    <property type="entry name" value="ABC_tran"/>
    <property type="match status" value="1"/>
</dbReference>
<reference evidence="6" key="1">
    <citation type="journal article" date="2020" name="mSystems">
        <title>Genome- and Community-Level Interaction Insights into Carbon Utilization and Element Cycling Functions of Hydrothermarchaeota in Hydrothermal Sediment.</title>
        <authorList>
            <person name="Zhou Z."/>
            <person name="Liu Y."/>
            <person name="Xu W."/>
            <person name="Pan J."/>
            <person name="Luo Z.H."/>
            <person name="Li M."/>
        </authorList>
    </citation>
    <scope>NUCLEOTIDE SEQUENCE [LARGE SCALE GENOMIC DNA]</scope>
    <source>
        <strain evidence="6">HyVt-501</strain>
    </source>
</reference>
<evidence type="ECO:0000313" key="6">
    <source>
        <dbReference type="EMBL" id="HHJ64366.1"/>
    </source>
</evidence>
<evidence type="ECO:0000256" key="2">
    <source>
        <dbReference type="ARBA" id="ARBA00022448"/>
    </source>
</evidence>
<dbReference type="InterPro" id="IPR050153">
    <property type="entry name" value="Metal_Ion_Import_ABC"/>
</dbReference>
<evidence type="ECO:0000256" key="4">
    <source>
        <dbReference type="ARBA" id="ARBA00022840"/>
    </source>
</evidence>
<dbReference type="InterPro" id="IPR003439">
    <property type="entry name" value="ABC_transporter-like_ATP-bd"/>
</dbReference>
<keyword evidence="4 6" id="KW-0067">ATP-binding</keyword>
<dbReference type="InterPro" id="IPR027417">
    <property type="entry name" value="P-loop_NTPase"/>
</dbReference>
<evidence type="ECO:0000256" key="3">
    <source>
        <dbReference type="ARBA" id="ARBA00022741"/>
    </source>
</evidence>
<comment type="caution">
    <text evidence="6">The sequence shown here is derived from an EMBL/GenBank/DDBJ whole genome shotgun (WGS) entry which is preliminary data.</text>
</comment>
<dbReference type="PANTHER" id="PTHR42734">
    <property type="entry name" value="METAL TRANSPORT SYSTEM ATP-BINDING PROTEIN TM_0124-RELATED"/>
    <property type="match status" value="1"/>
</dbReference>
<evidence type="ECO:0000256" key="1">
    <source>
        <dbReference type="ARBA" id="ARBA00005417"/>
    </source>
</evidence>
<evidence type="ECO:0000259" key="5">
    <source>
        <dbReference type="PROSITE" id="PS50893"/>
    </source>
</evidence>
<feature type="domain" description="ABC transporter" evidence="5">
    <location>
        <begin position="4"/>
        <end position="224"/>
    </location>
</feature>
<dbReference type="GO" id="GO:0016887">
    <property type="term" value="F:ATP hydrolysis activity"/>
    <property type="evidence" value="ECO:0007669"/>
    <property type="project" value="InterPro"/>
</dbReference>
<gene>
    <name evidence="6" type="ORF">ENJ61_05600</name>
</gene>
<protein>
    <submittedName>
        <fullName evidence="6">Metal ABC transporter ATP-binding protein</fullName>
    </submittedName>
</protein>
<keyword evidence="2" id="KW-0813">Transport</keyword>
<dbReference type="EMBL" id="DRNB01000202">
    <property type="protein sequence ID" value="HHJ64366.1"/>
    <property type="molecule type" value="Genomic_DNA"/>
</dbReference>
<dbReference type="PROSITE" id="PS50893">
    <property type="entry name" value="ABC_TRANSPORTER_2"/>
    <property type="match status" value="1"/>
</dbReference>
<dbReference type="PANTHER" id="PTHR42734:SF17">
    <property type="entry name" value="METAL TRANSPORT SYSTEM ATP-BINDING PROTEIN TM_0124-RELATED"/>
    <property type="match status" value="1"/>
</dbReference>
<keyword evidence="3" id="KW-0547">Nucleotide-binding</keyword>
<comment type="similarity">
    <text evidence="1">Belongs to the ABC transporter superfamily.</text>
</comment>
<sequence length="229" mass="25976">MQVIEIENLSFSYDGRTDVLEDLSLTVRRGEFVGIVGPNGAGKTTLFRIILGFLKPRRGSLKLFGENVETFRRWDRIGYVPQRLSVERNFPATVRELLDLTGEDPQEVIALLHLNDLLDRQFLRLSGGQQQIVLLGMALVRNPDLLLLDEPTAGLDVHFQRHIIQTLRSLSVRENRTILMISHDIGLVLRTVDRVLCLNRRIRYYGEPEGAIEAVEEMFGIKGVRDGAS</sequence>
<dbReference type="SUPFAM" id="SSF52540">
    <property type="entry name" value="P-loop containing nucleoside triphosphate hydrolases"/>
    <property type="match status" value="1"/>
</dbReference>
<proteinExistence type="inferred from homology"/>
<dbReference type="InterPro" id="IPR003593">
    <property type="entry name" value="AAA+_ATPase"/>
</dbReference>
<name>A0A7C5L7G6_AQUAO</name>
<dbReference type="Proteomes" id="UP000885792">
    <property type="component" value="Unassembled WGS sequence"/>
</dbReference>